<evidence type="ECO:0000313" key="3">
    <source>
        <dbReference type="Proteomes" id="UP000886595"/>
    </source>
</evidence>
<name>A0A8X7UZJ1_BRACI</name>
<accession>A0A8X7UZJ1</accession>
<dbReference type="EMBL" id="JAAMPC010000008">
    <property type="protein sequence ID" value="KAG2298065.1"/>
    <property type="molecule type" value="Genomic_DNA"/>
</dbReference>
<evidence type="ECO:0000313" key="2">
    <source>
        <dbReference type="EMBL" id="KAG2298065.1"/>
    </source>
</evidence>
<dbReference type="AlphaFoldDB" id="A0A8X7UZJ1"/>
<keyword evidence="1" id="KW-0812">Transmembrane</keyword>
<protein>
    <submittedName>
        <fullName evidence="2">Uncharacterized protein</fullName>
    </submittedName>
</protein>
<evidence type="ECO:0000256" key="1">
    <source>
        <dbReference type="SAM" id="Phobius"/>
    </source>
</evidence>
<comment type="caution">
    <text evidence="2">The sequence shown here is derived from an EMBL/GenBank/DDBJ whole genome shotgun (WGS) entry which is preliminary data.</text>
</comment>
<dbReference type="Proteomes" id="UP000886595">
    <property type="component" value="Unassembled WGS sequence"/>
</dbReference>
<proteinExistence type="predicted"/>
<keyword evidence="1" id="KW-1133">Transmembrane helix</keyword>
<organism evidence="2 3">
    <name type="scientific">Brassica carinata</name>
    <name type="common">Ethiopian mustard</name>
    <name type="synonym">Abyssinian cabbage</name>
    <dbReference type="NCBI Taxonomy" id="52824"/>
    <lineage>
        <taxon>Eukaryota</taxon>
        <taxon>Viridiplantae</taxon>
        <taxon>Streptophyta</taxon>
        <taxon>Embryophyta</taxon>
        <taxon>Tracheophyta</taxon>
        <taxon>Spermatophyta</taxon>
        <taxon>Magnoliopsida</taxon>
        <taxon>eudicotyledons</taxon>
        <taxon>Gunneridae</taxon>
        <taxon>Pentapetalae</taxon>
        <taxon>rosids</taxon>
        <taxon>malvids</taxon>
        <taxon>Brassicales</taxon>
        <taxon>Brassicaceae</taxon>
        <taxon>Brassiceae</taxon>
        <taxon>Brassica</taxon>
    </lineage>
</organism>
<keyword evidence="3" id="KW-1185">Reference proteome</keyword>
<gene>
    <name evidence="2" type="ORF">Bca52824_034537</name>
</gene>
<feature type="transmembrane region" description="Helical" evidence="1">
    <location>
        <begin position="21"/>
        <end position="41"/>
    </location>
</feature>
<sequence>MKKLRSYYSNVRHHQKHDQERTWFLFPIVIASIFAFFSLFLKIGACFLPFNQPVLLNGSGSSSFVESMIKPISSLPTHDSLT</sequence>
<reference evidence="2 3" key="1">
    <citation type="submission" date="2020-02" db="EMBL/GenBank/DDBJ databases">
        <authorList>
            <person name="Ma Q."/>
            <person name="Huang Y."/>
            <person name="Song X."/>
            <person name="Pei D."/>
        </authorList>
    </citation>
    <scope>NUCLEOTIDE SEQUENCE [LARGE SCALE GENOMIC DNA]</scope>
    <source>
        <strain evidence="2">Sxm20200214</strain>
        <tissue evidence="2">Leaf</tissue>
    </source>
</reference>
<keyword evidence="1" id="KW-0472">Membrane</keyword>